<dbReference type="PANTHER" id="PTHR23220:SF118">
    <property type="entry name" value="INTEGRIN ALPHA-X"/>
    <property type="match status" value="1"/>
</dbReference>
<dbReference type="Pfam" id="PF01839">
    <property type="entry name" value="FG-GAP"/>
    <property type="match status" value="1"/>
</dbReference>
<feature type="signal peptide" evidence="16">
    <location>
        <begin position="1"/>
        <end position="20"/>
    </location>
</feature>
<dbReference type="InterPro" id="IPR032695">
    <property type="entry name" value="Integrin_dom_sf"/>
</dbReference>
<dbReference type="Gene3D" id="2.130.10.130">
    <property type="entry name" value="Integrin alpha, N-terminal"/>
    <property type="match status" value="2"/>
</dbReference>
<dbReference type="eggNOG" id="KOG3637">
    <property type="taxonomic scope" value="Eukaryota"/>
</dbReference>
<dbReference type="PROSITE" id="PS51470">
    <property type="entry name" value="FG_GAP"/>
    <property type="match status" value="5"/>
</dbReference>
<dbReference type="Gene3D" id="3.40.50.410">
    <property type="entry name" value="von Willebrand factor, type A domain"/>
    <property type="match status" value="1"/>
</dbReference>
<reference evidence="19" key="3">
    <citation type="submission" date="2025-09" db="UniProtKB">
        <authorList>
            <consortium name="Ensembl"/>
        </authorList>
    </citation>
    <scope>IDENTIFICATION</scope>
</reference>
<protein>
    <recommendedName>
        <fullName evidence="18">VWFA domain-containing protein</fullName>
    </recommendedName>
</protein>
<feature type="repeat" description="FG-GAP" evidence="15">
    <location>
        <begin position="514"/>
        <end position="572"/>
    </location>
</feature>
<evidence type="ECO:0000256" key="8">
    <source>
        <dbReference type="ARBA" id="ARBA00022889"/>
    </source>
</evidence>
<evidence type="ECO:0000256" key="1">
    <source>
        <dbReference type="ARBA" id="ARBA00004479"/>
    </source>
</evidence>
<keyword evidence="11 16" id="KW-0472">Membrane</keyword>
<dbReference type="GO" id="GO:0038023">
    <property type="term" value="F:signaling receptor activity"/>
    <property type="evidence" value="ECO:0000318"/>
    <property type="project" value="GO_Central"/>
</dbReference>
<evidence type="ECO:0000256" key="17">
    <source>
        <dbReference type="SAM" id="MobiDB-lite"/>
    </source>
</evidence>
<evidence type="ECO:0000256" key="6">
    <source>
        <dbReference type="ARBA" id="ARBA00022737"/>
    </source>
</evidence>
<evidence type="ECO:0000256" key="13">
    <source>
        <dbReference type="ARBA" id="ARBA00023170"/>
    </source>
</evidence>
<dbReference type="SUPFAM" id="SSF69179">
    <property type="entry name" value="Integrin domains"/>
    <property type="match status" value="3"/>
</dbReference>
<feature type="repeat" description="FG-GAP" evidence="15">
    <location>
        <begin position="346"/>
        <end position="397"/>
    </location>
</feature>
<dbReference type="Proteomes" id="UP000001646">
    <property type="component" value="Unplaced"/>
</dbReference>
<keyword evidence="14" id="KW-0325">Glycoprotein</keyword>
<dbReference type="GO" id="GO:0008305">
    <property type="term" value="C:integrin complex"/>
    <property type="evidence" value="ECO:0000318"/>
    <property type="project" value="GO_Central"/>
</dbReference>
<dbReference type="Ensembl" id="ENSACAT00000006647.4">
    <property type="protein sequence ID" value="ENSACAP00000006502.3"/>
    <property type="gene ID" value="ENSACAG00000006445.4"/>
</dbReference>
<dbReference type="InterPro" id="IPR048285">
    <property type="entry name" value="Integrin_alpha_Ig-like_2"/>
</dbReference>
<keyword evidence="10 16" id="KW-0401">Integrin</keyword>
<dbReference type="GO" id="GO:0007229">
    <property type="term" value="P:integrin-mediated signaling pathway"/>
    <property type="evidence" value="ECO:0000318"/>
    <property type="project" value="GO_Central"/>
</dbReference>
<evidence type="ECO:0000256" key="7">
    <source>
        <dbReference type="ARBA" id="ARBA00022837"/>
    </source>
</evidence>
<dbReference type="Gene3D" id="2.60.40.1510">
    <property type="entry name" value="ntegrin, alpha v. Chain A, domain 3"/>
    <property type="match status" value="1"/>
</dbReference>
<dbReference type="PROSITE" id="PS50234">
    <property type="entry name" value="VWFA"/>
    <property type="match status" value="1"/>
</dbReference>
<dbReference type="InterPro" id="IPR048633">
    <property type="entry name" value="ITGAX-like_Ig_3"/>
</dbReference>
<feature type="chain" id="PRO_5001424968" description="VWFA domain-containing protein" evidence="16">
    <location>
        <begin position="21"/>
        <end position="1168"/>
    </location>
</feature>
<dbReference type="PROSITE" id="PS00242">
    <property type="entry name" value="INTEGRIN_ALPHA"/>
    <property type="match status" value="1"/>
</dbReference>
<evidence type="ECO:0000256" key="12">
    <source>
        <dbReference type="ARBA" id="ARBA00023157"/>
    </source>
</evidence>
<evidence type="ECO:0000256" key="9">
    <source>
        <dbReference type="ARBA" id="ARBA00022989"/>
    </source>
</evidence>
<dbReference type="Gene3D" id="1.20.5.930">
    <property type="entry name" value="Bicelle-embedded integrin alpha(iib) transmembrane segment"/>
    <property type="match status" value="1"/>
</dbReference>
<dbReference type="Bgee" id="ENSACAG00000006445">
    <property type="expression patterns" value="Expressed in liver and 8 other cell types or tissues"/>
</dbReference>
<dbReference type="InterPro" id="IPR002035">
    <property type="entry name" value="VWF_A"/>
</dbReference>
<evidence type="ECO:0000256" key="5">
    <source>
        <dbReference type="ARBA" id="ARBA00022729"/>
    </source>
</evidence>
<keyword evidence="20" id="KW-1185">Reference proteome</keyword>
<evidence type="ECO:0000256" key="10">
    <source>
        <dbReference type="ARBA" id="ARBA00023037"/>
    </source>
</evidence>
<dbReference type="InParanoid" id="H9GBR0"/>
<keyword evidence="7" id="KW-0106">Calcium</keyword>
<dbReference type="SMART" id="SM00191">
    <property type="entry name" value="Int_alpha"/>
    <property type="match status" value="5"/>
</dbReference>
<evidence type="ECO:0000313" key="19">
    <source>
        <dbReference type="Ensembl" id="ENSACAP00000006502.3"/>
    </source>
</evidence>
<dbReference type="STRING" id="28377.ENSACAP00000006502"/>
<evidence type="ECO:0000256" key="3">
    <source>
        <dbReference type="ARBA" id="ARBA00022692"/>
    </source>
</evidence>
<feature type="domain" description="VWFA" evidence="18">
    <location>
        <begin position="157"/>
        <end position="335"/>
    </location>
</feature>
<dbReference type="GO" id="GO:0098609">
    <property type="term" value="P:cell-cell adhesion"/>
    <property type="evidence" value="ECO:0000318"/>
    <property type="project" value="GO_Central"/>
</dbReference>
<dbReference type="Gene3D" id="2.60.40.1530">
    <property type="entry name" value="ntegrin, alpha v. Chain A, domain 4"/>
    <property type="match status" value="1"/>
</dbReference>
<name>H9GBR0_ANOCA</name>
<dbReference type="FunFam" id="3.40.50.410:FF:000012">
    <property type="entry name" value="Integrin, alpha 10"/>
    <property type="match status" value="1"/>
</dbReference>
<dbReference type="PRINTS" id="PR01185">
    <property type="entry name" value="INTEGRINA"/>
</dbReference>
<evidence type="ECO:0000256" key="2">
    <source>
        <dbReference type="ARBA" id="ARBA00008054"/>
    </source>
</evidence>
<dbReference type="Pfam" id="PF20805">
    <property type="entry name" value="Integrin_A_Ig_2"/>
    <property type="match status" value="1"/>
</dbReference>
<dbReference type="Gene3D" id="2.60.40.1460">
    <property type="entry name" value="Integrin domains. Chain A, domain 2"/>
    <property type="match status" value="1"/>
</dbReference>
<dbReference type="Pfam" id="PF00357">
    <property type="entry name" value="Integrin_alpha"/>
    <property type="match status" value="1"/>
</dbReference>
<evidence type="ECO:0000256" key="16">
    <source>
        <dbReference type="RuleBase" id="RU003762"/>
    </source>
</evidence>
<comment type="similarity">
    <text evidence="2 16">Belongs to the integrin alpha chain family.</text>
</comment>
<evidence type="ECO:0000313" key="20">
    <source>
        <dbReference type="Proteomes" id="UP000001646"/>
    </source>
</evidence>
<organism evidence="19 20">
    <name type="scientific">Anolis carolinensis</name>
    <name type="common">Green anole</name>
    <name type="synonym">American chameleon</name>
    <dbReference type="NCBI Taxonomy" id="28377"/>
    <lineage>
        <taxon>Eukaryota</taxon>
        <taxon>Metazoa</taxon>
        <taxon>Chordata</taxon>
        <taxon>Craniata</taxon>
        <taxon>Vertebrata</taxon>
        <taxon>Euteleostomi</taxon>
        <taxon>Lepidosauria</taxon>
        <taxon>Squamata</taxon>
        <taxon>Bifurcata</taxon>
        <taxon>Unidentata</taxon>
        <taxon>Episquamata</taxon>
        <taxon>Toxicofera</taxon>
        <taxon>Iguania</taxon>
        <taxon>Dactyloidae</taxon>
        <taxon>Anolis</taxon>
    </lineage>
</organism>
<feature type="repeat" description="FG-GAP" evidence="15">
    <location>
        <begin position="22"/>
        <end position="82"/>
    </location>
</feature>
<evidence type="ECO:0000256" key="11">
    <source>
        <dbReference type="ARBA" id="ARBA00023136"/>
    </source>
</evidence>
<dbReference type="KEGG" id="acs:100556984"/>
<accession>H9GBR0</accession>
<dbReference type="OrthoDB" id="5317514at2759"/>
<dbReference type="HOGENOM" id="CLU_004111_3_0_1"/>
<evidence type="ECO:0000259" key="18">
    <source>
        <dbReference type="PROSITE" id="PS50234"/>
    </source>
</evidence>
<keyword evidence="6" id="KW-0677">Repeat</keyword>
<dbReference type="PRINTS" id="PR00453">
    <property type="entry name" value="VWFADOMAIN"/>
</dbReference>
<evidence type="ECO:0000256" key="15">
    <source>
        <dbReference type="PROSITE-ProRule" id="PRU00803"/>
    </source>
</evidence>
<dbReference type="GeneTree" id="ENSGT00940000154838"/>
<reference evidence="19" key="2">
    <citation type="submission" date="2025-08" db="UniProtKB">
        <authorList>
            <consortium name="Ensembl"/>
        </authorList>
    </citation>
    <scope>IDENTIFICATION</scope>
</reference>
<keyword evidence="13 16" id="KW-0675">Receptor</keyword>
<dbReference type="AlphaFoldDB" id="H9GBR0"/>
<feature type="repeat" description="FG-GAP" evidence="15">
    <location>
        <begin position="452"/>
        <end position="513"/>
    </location>
</feature>
<dbReference type="InterPro" id="IPR018184">
    <property type="entry name" value="Integrin_alpha_C_CS"/>
</dbReference>
<dbReference type="InterPro" id="IPR013517">
    <property type="entry name" value="FG-GAP"/>
</dbReference>
<keyword evidence="9 16" id="KW-1133">Transmembrane helix</keyword>
<feature type="transmembrane region" description="Helical" evidence="16">
    <location>
        <begin position="1108"/>
        <end position="1131"/>
    </location>
</feature>
<keyword evidence="5 16" id="KW-0732">Signal</keyword>
<dbReference type="InterPro" id="IPR028994">
    <property type="entry name" value="Integrin_alpha_N"/>
</dbReference>
<proteinExistence type="inferred from homology"/>
<reference evidence="19" key="1">
    <citation type="submission" date="2009-12" db="EMBL/GenBank/DDBJ databases">
        <title>The Genome Sequence of Anolis carolinensis (Green Anole Lizard).</title>
        <authorList>
            <consortium name="The Genome Sequencing Platform"/>
            <person name="Di Palma F."/>
            <person name="Alfoldi J."/>
            <person name="Heiman D."/>
            <person name="Young S."/>
            <person name="Grabherr M."/>
            <person name="Johnson J."/>
            <person name="Lander E.S."/>
            <person name="Lindblad-Toh K."/>
        </authorList>
    </citation>
    <scope>NUCLEOTIDE SEQUENCE [LARGE SCALE GENOMIC DNA]</scope>
    <source>
        <strain evidence="19">JBL SC #1</strain>
    </source>
</reference>
<dbReference type="InterPro" id="IPR013649">
    <property type="entry name" value="Integrin_alpha_Ig-like_1"/>
</dbReference>
<dbReference type="SUPFAM" id="SSF53300">
    <property type="entry name" value="vWA-like"/>
    <property type="match status" value="1"/>
</dbReference>
<dbReference type="GO" id="GO:0046872">
    <property type="term" value="F:metal ion binding"/>
    <property type="evidence" value="ECO:0007669"/>
    <property type="project" value="UniProtKB-KW"/>
</dbReference>
<keyword evidence="4" id="KW-0479">Metal-binding</keyword>
<dbReference type="InterPro" id="IPR000413">
    <property type="entry name" value="Integrin_alpha"/>
</dbReference>
<dbReference type="PANTHER" id="PTHR23220">
    <property type="entry name" value="INTEGRIN ALPHA"/>
    <property type="match status" value="1"/>
</dbReference>
<keyword evidence="12" id="KW-1015">Disulfide bond</keyword>
<dbReference type="SUPFAM" id="SSF69318">
    <property type="entry name" value="Integrin alpha N-terminal domain"/>
    <property type="match status" value="1"/>
</dbReference>
<dbReference type="InterPro" id="IPR013519">
    <property type="entry name" value="Int_alpha_beta-p"/>
</dbReference>
<dbReference type="Pfam" id="PF00092">
    <property type="entry name" value="VWA"/>
    <property type="match status" value="1"/>
</dbReference>
<keyword evidence="8 16" id="KW-0130">Cell adhesion</keyword>
<dbReference type="InterPro" id="IPR036465">
    <property type="entry name" value="vWFA_dom_sf"/>
</dbReference>
<dbReference type="Pfam" id="PF08441">
    <property type="entry name" value="Integrin_A_Ig_1"/>
    <property type="match status" value="1"/>
</dbReference>
<evidence type="ECO:0000256" key="4">
    <source>
        <dbReference type="ARBA" id="ARBA00022723"/>
    </source>
</evidence>
<keyword evidence="3 16" id="KW-0812">Transmembrane</keyword>
<dbReference type="GO" id="GO:0009986">
    <property type="term" value="C:cell surface"/>
    <property type="evidence" value="ECO:0000318"/>
    <property type="project" value="GO_Central"/>
</dbReference>
<evidence type="ECO:0000256" key="14">
    <source>
        <dbReference type="ARBA" id="ARBA00023180"/>
    </source>
</evidence>
<feature type="repeat" description="FG-GAP" evidence="15">
    <location>
        <begin position="576"/>
        <end position="636"/>
    </location>
</feature>
<comment type="subcellular location">
    <subcellularLocation>
        <location evidence="1 16">Membrane</location>
        <topology evidence="1 16">Single-pass type I membrane protein</topology>
    </subcellularLocation>
</comment>
<dbReference type="SMART" id="SM00327">
    <property type="entry name" value="VWA"/>
    <property type="match status" value="1"/>
</dbReference>
<sequence length="1168" mass="128558">MDSLPLLICVGAVVLTSCRGFSLDTENPIIFRENAKGFGQTVVQFGSGVNAGVFVGAPLQPGDVDETGKLYKCQPTQSKTGGCEAVVLQRPADAVNMSLSLSLSAQDSQLLVCGPTVQQTCGENIYLKGYCFLLDQNLAEVKRFPESLPECPKQPTDIVLLIDGSGSIQPNQFSEMKTFISMIMKRFQNTNTQFALSQYARWYREEFTFLDFQRVRNPDELLRPVTQLRGATLTATYIQRVVREQFVTEKGSRPGASKVLIVITDGEKSGDPLQYSDVIPEAERAGIIRFAIGVGKAFSGGTAKQELISIASQPEDDHVFPVDNFDALKDIQNKLQDKIFAIEGTQSKDSSSFQLEMSQEGFSALLTPDGPALGAVGAYDWSGGVFLYGSGGESSFINMSRFSKEMDDAYLGYSLQTIRLNGQSSYVLGAPRYQHAGKVVWFSQENGQWKVKSELSTKEPIQIGSYFGAALCSVDLDRDTNTDLVLIGAPMYYDTMAGGRVYICERKGESFLCSKELHGETNNPFGRFGASIAEIGEISGDRWTDVAVGAPMEDENRGTVYIFRGSRRSINQEYSQRIRSSQFANNLQYFGQAIGAGSDLTGDGLPDVAVGAEGQVLLLRSRPVLQVHSRITFEPSIIPLSAFECKDQGVLNKEISKATVCLAVKSDPRFTLSNSISSTIRYTLALDYGRSMIRAVFQGGSSTSTITEELQVDLRENCKDYRIKLPTCIEDSLTPLSLRLNYTLTGDPIQGSNNLRAILGEDEPRQFTEYLPFEKNCGRDGVCKDELKTSFNFSGLDTLVVGVTTEVNATVFIRNDGEDSYSTTLNFLYPSALSYRRFTLLKSNRLFAVIKCGSVPAAEDDPVGNSTCSINHPIFRSGAEVIFIATFSISQNADLGLEVQINATAGSENSGLITQDMIHQEKLPVKYAVYIFVNAIDKSTKYVNFSVGQENQNRTVEHIYEVKNTYQRKVNVSVVFQFPVELSETWVWNASLEFPKELSHLANCVPGKQTPGSKDFVKQLSKRPILDCSVATCKTVHCRIPSLEQQQPLQFTIKGDTGLKWLSQTQQKKVTLVSSAQIFYDENKYTTKKEFVQSQANTVLEHLVPYNYLPIIIGSSIGGLVLLALIIAALYKLGFFKRQYKAMMDEAGDVGNEAAGPSQDPTPPATKG</sequence>
<dbReference type="Pfam" id="PF21520">
    <property type="entry name" value="ITGAX-like_Ig_3"/>
    <property type="match status" value="1"/>
</dbReference>
<feature type="region of interest" description="Disordered" evidence="17">
    <location>
        <begin position="1149"/>
        <end position="1168"/>
    </location>
</feature>